<dbReference type="SUPFAM" id="SSF52540">
    <property type="entry name" value="P-loop containing nucleoside triphosphate hydrolases"/>
    <property type="match status" value="1"/>
</dbReference>
<evidence type="ECO:0000313" key="3">
    <source>
        <dbReference type="EMBL" id="CAK98618.1"/>
    </source>
</evidence>
<dbReference type="Gene3D" id="3.40.50.300">
    <property type="entry name" value="P-loop containing nucleotide triphosphate hydrolases"/>
    <property type="match status" value="1"/>
</dbReference>
<organism evidence="3">
    <name type="scientific">Spiroplasma citri</name>
    <dbReference type="NCBI Taxonomy" id="2133"/>
    <lineage>
        <taxon>Bacteria</taxon>
        <taxon>Bacillati</taxon>
        <taxon>Mycoplasmatota</taxon>
        <taxon>Mollicutes</taxon>
        <taxon>Entomoplasmatales</taxon>
        <taxon>Spiroplasmataceae</taxon>
        <taxon>Spiroplasma</taxon>
    </lineage>
</organism>
<sequence>MIRNFQFPNNLLKIIKKVYKLAETADFIIEIVDARIAHSGGNLLNYAKLNDVKRIILFSNTQKADVEQTKKWMEYYQNQGIYCQMLLCHDEQTSKEYHQCLANFKKLLKKYANKKILIISLPDSNKEILLEKIFDNNEFFEKAKGIFFAREKIYRYN</sequence>
<dbReference type="GO" id="GO:0006412">
    <property type="term" value="P:translation"/>
    <property type="evidence" value="ECO:0007669"/>
    <property type="project" value="TreeGrafter"/>
</dbReference>
<keyword evidence="2" id="KW-0342">GTP-binding</keyword>
<dbReference type="EMBL" id="AM285304">
    <property type="protein sequence ID" value="CAK98618.1"/>
    <property type="molecule type" value="Genomic_DNA"/>
</dbReference>
<reference evidence="3" key="1">
    <citation type="journal article" date="2010" name="Appl. Environ. Microbiol.">
        <title>Partial chromosome sequence of Spiroplasma citri reveals extensive viral invasion and important gene decay.</title>
        <authorList>
            <person name="Carle P."/>
            <person name="Saillard C."/>
            <person name="Carrere N."/>
            <person name="Carrere S."/>
            <person name="Duret S."/>
            <person name="Eveillard S."/>
            <person name="Gaurivaud P."/>
            <person name="Gourgues G."/>
            <person name="Gouzy J."/>
            <person name="Salar P."/>
            <person name="Verdin E."/>
            <person name="Breton M."/>
            <person name="Blanchard A."/>
            <person name="Laigret F."/>
            <person name="Bove J.M."/>
            <person name="Renaudin J."/>
            <person name="Foissac X."/>
        </authorList>
    </citation>
    <scope>NUCLEOTIDE SEQUENCE</scope>
    <source>
        <strain evidence="3">GII3-3X</strain>
    </source>
</reference>
<accession>Q14PG1</accession>
<name>Q14PG1_SPICI</name>
<evidence type="ECO:0008006" key="4">
    <source>
        <dbReference type="Google" id="ProtNLM"/>
    </source>
</evidence>
<gene>
    <name evidence="3" type="ORF">SPICI03_153</name>
</gene>
<dbReference type="PANTHER" id="PTHR45782:SF4">
    <property type="entry name" value="MITOCHONDRIAL RIBOSOME-ASSOCIATED GTPASE 1"/>
    <property type="match status" value="1"/>
</dbReference>
<dbReference type="AlphaFoldDB" id="Q14PG1"/>
<dbReference type="InterPro" id="IPR027417">
    <property type="entry name" value="P-loop_NTPase"/>
</dbReference>
<protein>
    <recommendedName>
        <fullName evidence="4">Ribosome biogenesis GTPase</fullName>
    </recommendedName>
</protein>
<dbReference type="GO" id="GO:0003924">
    <property type="term" value="F:GTPase activity"/>
    <property type="evidence" value="ECO:0007669"/>
    <property type="project" value="TreeGrafter"/>
</dbReference>
<evidence type="ECO:0000256" key="2">
    <source>
        <dbReference type="ARBA" id="ARBA00023134"/>
    </source>
</evidence>
<dbReference type="PANTHER" id="PTHR45782">
    <property type="entry name" value="MITOCHONDRIAL RIBOSOME-ASSOCIATED GTPASE 1"/>
    <property type="match status" value="1"/>
</dbReference>
<proteinExistence type="predicted"/>
<dbReference type="GO" id="GO:0005525">
    <property type="term" value="F:GTP binding"/>
    <property type="evidence" value="ECO:0007669"/>
    <property type="project" value="UniProtKB-KW"/>
</dbReference>
<keyword evidence="1" id="KW-0547">Nucleotide-binding</keyword>
<evidence type="ECO:0000256" key="1">
    <source>
        <dbReference type="ARBA" id="ARBA00022741"/>
    </source>
</evidence>